<accession>A0A142JMG2</accession>
<dbReference type="AlphaFoldDB" id="A0A142JMG2"/>
<dbReference type="STRING" id="1796606.A2G96_16870"/>
<gene>
    <name evidence="1" type="ORF">A2G96_16870</name>
</gene>
<protein>
    <submittedName>
        <fullName evidence="1">Uncharacterized protein</fullName>
    </submittedName>
</protein>
<dbReference type="EMBL" id="CP014844">
    <property type="protein sequence ID" value="AMR79274.1"/>
    <property type="molecule type" value="Genomic_DNA"/>
</dbReference>
<evidence type="ECO:0000313" key="2">
    <source>
        <dbReference type="Proteomes" id="UP000075238"/>
    </source>
</evidence>
<organism evidence="1 2">
    <name type="scientific">Cupriavidus nantongensis</name>
    <dbReference type="NCBI Taxonomy" id="1796606"/>
    <lineage>
        <taxon>Bacteria</taxon>
        <taxon>Pseudomonadati</taxon>
        <taxon>Pseudomonadota</taxon>
        <taxon>Betaproteobacteria</taxon>
        <taxon>Burkholderiales</taxon>
        <taxon>Burkholderiaceae</taxon>
        <taxon>Cupriavidus</taxon>
    </lineage>
</organism>
<evidence type="ECO:0000313" key="1">
    <source>
        <dbReference type="EMBL" id="AMR79274.1"/>
    </source>
</evidence>
<dbReference type="Proteomes" id="UP000075238">
    <property type="component" value="Chromosome 1"/>
</dbReference>
<sequence>MAIRIGAATNFKDKIEVDMRNERGVVERSTFSATFRRCNQEELEQLRAEYEEEVRDLPPEKLWRAQASQLRKVLVTMDDLVGPDNQRVPYDDDARDYLLSIPQVSAALYASFWMNSWGDGKKPKEKN</sequence>
<dbReference type="KEGG" id="cnan:A2G96_16870"/>
<keyword evidence="2" id="KW-1185">Reference proteome</keyword>
<proteinExistence type="predicted"/>
<dbReference type="RefSeq" id="WP_062801129.1">
    <property type="nucleotide sequence ID" value="NZ_CP014844.1"/>
</dbReference>
<reference evidence="1 2" key="1">
    <citation type="submission" date="2016-03" db="EMBL/GenBank/DDBJ databases">
        <title>Complete genome sequence of a novel chlorpyrifos degrading bacterium, Cupriavidus nantongensis sp. X1.</title>
        <authorList>
            <person name="Fang L."/>
        </authorList>
    </citation>
    <scope>NUCLEOTIDE SEQUENCE [LARGE SCALE GENOMIC DNA]</scope>
    <source>
        <strain evidence="1 2">X1</strain>
    </source>
</reference>
<name>A0A142JMG2_9BURK</name>